<dbReference type="EMBL" id="CP054143">
    <property type="protein sequence ID" value="QKJ65689.1"/>
    <property type="molecule type" value="Genomic_DNA"/>
</dbReference>
<gene>
    <name evidence="2" type="ORF">HQN60_02470</name>
</gene>
<evidence type="ECO:0000256" key="1">
    <source>
        <dbReference type="SAM" id="Phobius"/>
    </source>
</evidence>
<accession>A0A6M8SS34</accession>
<organism evidence="2 3">
    <name type="scientific">Deefgea piscis</name>
    <dbReference type="NCBI Taxonomy" id="2739061"/>
    <lineage>
        <taxon>Bacteria</taxon>
        <taxon>Pseudomonadati</taxon>
        <taxon>Pseudomonadota</taxon>
        <taxon>Betaproteobacteria</taxon>
        <taxon>Neisseriales</taxon>
        <taxon>Chitinibacteraceae</taxon>
        <taxon>Deefgea</taxon>
    </lineage>
</organism>
<keyword evidence="1" id="KW-0472">Membrane</keyword>
<dbReference type="Proteomes" id="UP000504844">
    <property type="component" value="Chromosome"/>
</dbReference>
<reference evidence="2 3" key="1">
    <citation type="submission" date="2020-05" db="EMBL/GenBank/DDBJ databases">
        <title>Complete genome sequence of Deefgea sp. D17.</title>
        <authorList>
            <person name="Bae J.-W."/>
            <person name="Han J.E."/>
        </authorList>
    </citation>
    <scope>NUCLEOTIDE SEQUENCE [LARGE SCALE GENOMIC DNA]</scope>
    <source>
        <strain evidence="2 3">D17</strain>
    </source>
</reference>
<keyword evidence="1" id="KW-1133">Transmembrane helix</keyword>
<name>A0A6M8SS34_9NEIS</name>
<keyword evidence="3" id="KW-1185">Reference proteome</keyword>
<keyword evidence="1" id="KW-0812">Transmembrane</keyword>
<dbReference type="SUPFAM" id="SSF54523">
    <property type="entry name" value="Pili subunits"/>
    <property type="match status" value="1"/>
</dbReference>
<proteinExistence type="predicted"/>
<dbReference type="InterPro" id="IPR045584">
    <property type="entry name" value="Pilin-like"/>
</dbReference>
<protein>
    <submittedName>
        <fullName evidence="2">Type II secretion system protein</fullName>
    </submittedName>
</protein>
<evidence type="ECO:0000313" key="3">
    <source>
        <dbReference type="Proteomes" id="UP000504844"/>
    </source>
</evidence>
<dbReference type="AlphaFoldDB" id="A0A6M8SS34"/>
<sequence length="173" mass="19753">MAPSTTLGKRVTTLRQPHRAQQGFAYVWALMLVLIMGIYLAQVGEAWQNRIQRSKEEELMRVGNEIRLAIKQYSEQNSAAGLQYPKTLQDLVQDPRVPFPRRYLRKAYKDPITGGDWLMIGGPGGSFMGVQSPSLQKPLKNDQFINENANFKDAKSYQDWRFAHWPNQGGGRK</sequence>
<feature type="transmembrane region" description="Helical" evidence="1">
    <location>
        <begin position="23"/>
        <end position="41"/>
    </location>
</feature>
<dbReference type="KEGG" id="dee:HQN60_02470"/>
<evidence type="ECO:0000313" key="2">
    <source>
        <dbReference type="EMBL" id="QKJ65689.1"/>
    </source>
</evidence>